<comment type="catalytic activity">
    <reaction evidence="8 9">
        <text>hydroxymethylbilane = uroporphyrinogen III + H2O</text>
        <dbReference type="Rhea" id="RHEA:18965"/>
        <dbReference type="ChEBI" id="CHEBI:15377"/>
        <dbReference type="ChEBI" id="CHEBI:57308"/>
        <dbReference type="ChEBI" id="CHEBI:57845"/>
        <dbReference type="EC" id="4.2.1.75"/>
    </reaction>
</comment>
<dbReference type="PANTHER" id="PTHR38042">
    <property type="entry name" value="UROPORPHYRINOGEN-III SYNTHASE, CHLOROPLASTIC"/>
    <property type="match status" value="1"/>
</dbReference>
<protein>
    <recommendedName>
        <fullName evidence="7 9">Uroporphyrinogen-III synthase</fullName>
        <ecNumber evidence="3 9">4.2.1.75</ecNumber>
    </recommendedName>
</protein>
<evidence type="ECO:0000256" key="2">
    <source>
        <dbReference type="ARBA" id="ARBA00008133"/>
    </source>
</evidence>
<dbReference type="Proteomes" id="UP001212602">
    <property type="component" value="Unassembled WGS sequence"/>
</dbReference>
<keyword evidence="4 9" id="KW-0456">Lyase</keyword>
<dbReference type="EMBL" id="JAQIPB010000001">
    <property type="protein sequence ID" value="MDA7415156.1"/>
    <property type="molecule type" value="Genomic_DNA"/>
</dbReference>
<dbReference type="GO" id="GO:0006780">
    <property type="term" value="P:uroporphyrinogen III biosynthetic process"/>
    <property type="evidence" value="ECO:0007669"/>
    <property type="project" value="UniProtKB-UniRule"/>
</dbReference>
<evidence type="ECO:0000313" key="12">
    <source>
        <dbReference type="Proteomes" id="UP001212602"/>
    </source>
</evidence>
<evidence type="ECO:0000256" key="8">
    <source>
        <dbReference type="ARBA" id="ARBA00048617"/>
    </source>
</evidence>
<dbReference type="Pfam" id="PF02602">
    <property type="entry name" value="HEM4"/>
    <property type="match status" value="1"/>
</dbReference>
<comment type="similarity">
    <text evidence="2 9">Belongs to the uroporphyrinogen-III synthase family.</text>
</comment>
<keyword evidence="12" id="KW-1185">Reference proteome</keyword>
<evidence type="ECO:0000259" key="10">
    <source>
        <dbReference type="Pfam" id="PF02602"/>
    </source>
</evidence>
<evidence type="ECO:0000256" key="7">
    <source>
        <dbReference type="ARBA" id="ARBA00040167"/>
    </source>
</evidence>
<comment type="function">
    <text evidence="6 9">Catalyzes cyclization of the linear tetrapyrrole, hydroxymethylbilane, to the macrocyclic uroporphyrinogen III.</text>
</comment>
<evidence type="ECO:0000256" key="6">
    <source>
        <dbReference type="ARBA" id="ARBA00037589"/>
    </source>
</evidence>
<dbReference type="EC" id="4.2.1.75" evidence="3 9"/>
<dbReference type="GO" id="GO:0006782">
    <property type="term" value="P:protoporphyrinogen IX biosynthetic process"/>
    <property type="evidence" value="ECO:0007669"/>
    <property type="project" value="UniProtKB-UniRule"/>
</dbReference>
<proteinExistence type="inferred from homology"/>
<comment type="caution">
    <text evidence="11">The sequence shown here is derived from an EMBL/GenBank/DDBJ whole genome shotgun (WGS) entry which is preliminary data.</text>
</comment>
<gene>
    <name evidence="11" type="ORF">PGB34_02145</name>
</gene>
<evidence type="ECO:0000256" key="9">
    <source>
        <dbReference type="RuleBase" id="RU366031"/>
    </source>
</evidence>
<dbReference type="PANTHER" id="PTHR38042:SF1">
    <property type="entry name" value="UROPORPHYRINOGEN-III SYNTHASE, CHLOROPLASTIC"/>
    <property type="match status" value="1"/>
</dbReference>
<evidence type="ECO:0000256" key="3">
    <source>
        <dbReference type="ARBA" id="ARBA00013109"/>
    </source>
</evidence>
<keyword evidence="5 9" id="KW-0627">Porphyrin biosynthesis</keyword>
<reference evidence="11" key="1">
    <citation type="submission" date="2023-01" db="EMBL/GenBank/DDBJ databases">
        <title>Xenophilus mangrovi sp. nov., isolated from soil of Mangrove nature reserve.</title>
        <authorList>
            <person name="Xu S."/>
            <person name="Liu Z."/>
            <person name="Xu Y."/>
        </authorList>
    </citation>
    <scope>NUCLEOTIDE SEQUENCE</scope>
    <source>
        <strain evidence="11">YW8</strain>
    </source>
</reference>
<accession>A0AAE3N4M7</accession>
<dbReference type="CDD" id="cd06578">
    <property type="entry name" value="HemD"/>
    <property type="match status" value="1"/>
</dbReference>
<dbReference type="InterPro" id="IPR039793">
    <property type="entry name" value="UROS/Hem4"/>
</dbReference>
<dbReference type="InterPro" id="IPR003754">
    <property type="entry name" value="4pyrrol_synth_uPrphyn_synth"/>
</dbReference>
<evidence type="ECO:0000256" key="4">
    <source>
        <dbReference type="ARBA" id="ARBA00023239"/>
    </source>
</evidence>
<dbReference type="AlphaFoldDB" id="A0AAE3N4M7"/>
<dbReference type="SUPFAM" id="SSF69618">
    <property type="entry name" value="HemD-like"/>
    <property type="match status" value="1"/>
</dbReference>
<name>A0AAE3N4M7_9BURK</name>
<dbReference type="RefSeq" id="WP_271426419.1">
    <property type="nucleotide sequence ID" value="NZ_JAQIPB010000001.1"/>
</dbReference>
<dbReference type="GO" id="GO:0004852">
    <property type="term" value="F:uroporphyrinogen-III synthase activity"/>
    <property type="evidence" value="ECO:0007669"/>
    <property type="project" value="UniProtKB-UniRule"/>
</dbReference>
<dbReference type="InterPro" id="IPR036108">
    <property type="entry name" value="4pyrrol_syn_uPrphyn_synt_sf"/>
</dbReference>
<dbReference type="Gene3D" id="3.40.50.10090">
    <property type="match status" value="2"/>
</dbReference>
<organism evidence="11 12">
    <name type="scientific">Xenophilus arseniciresistens</name>
    <dbReference type="NCBI Taxonomy" id="1283306"/>
    <lineage>
        <taxon>Bacteria</taxon>
        <taxon>Pseudomonadati</taxon>
        <taxon>Pseudomonadota</taxon>
        <taxon>Betaproteobacteria</taxon>
        <taxon>Burkholderiales</taxon>
        <taxon>Comamonadaceae</taxon>
        <taxon>Xenophilus</taxon>
    </lineage>
</organism>
<evidence type="ECO:0000256" key="1">
    <source>
        <dbReference type="ARBA" id="ARBA00004772"/>
    </source>
</evidence>
<comment type="pathway">
    <text evidence="1 9">Porphyrin-containing compound metabolism; protoporphyrin-IX biosynthesis; coproporphyrinogen-III from 5-aminolevulinate: step 3/4.</text>
</comment>
<feature type="domain" description="Tetrapyrrole biosynthesis uroporphyrinogen III synthase" evidence="10">
    <location>
        <begin position="28"/>
        <end position="247"/>
    </location>
</feature>
<evidence type="ECO:0000313" key="11">
    <source>
        <dbReference type="EMBL" id="MDA7415156.1"/>
    </source>
</evidence>
<sequence length="272" mass="28887">MAQPMPAPPHCRGPRLIVTRPEPEASRWVLALQAQGQRAQALPLIRTEPLPREAQAEAGPAQVLMFVSGAAVRAFFGAHPQAWRPPTRCWCTGPGTAAALREAGVQASFIDSPPPEAAQFDSEALWARVRPQLQPGLRVCIVRGGDAQGRPTGRDWLAGELGSAGAQVSTVVAYRRLPPQVDAPWLACVREHVQARDVWLFSSSEAVAHLGDAVAGIDGLDWGACTALTTHARIAEAARLLGFGRVLHSAPLLPSVLAVMQSLRTPSDPAAS</sequence>
<evidence type="ECO:0000256" key="5">
    <source>
        <dbReference type="ARBA" id="ARBA00023244"/>
    </source>
</evidence>